<dbReference type="SUPFAM" id="SSF51569">
    <property type="entry name" value="Aldolase"/>
    <property type="match status" value="1"/>
</dbReference>
<name>A0A0X8JL69_9BACT</name>
<dbReference type="Pfam" id="PF01791">
    <property type="entry name" value="DeoC"/>
    <property type="match status" value="1"/>
</dbReference>
<keyword evidence="4" id="KW-0704">Schiff base</keyword>
<feature type="active site" description="Schiff-base intermediate with dihydroxyacetone-P" evidence="6">
    <location>
        <position position="177"/>
    </location>
</feature>
<evidence type="ECO:0000256" key="1">
    <source>
        <dbReference type="ARBA" id="ARBA00022605"/>
    </source>
</evidence>
<keyword evidence="3" id="KW-0057">Aromatic amino acid biosynthesis</keyword>
<dbReference type="EC" id="2.2.1.10" evidence="5"/>
<dbReference type="InterPro" id="IPR010210">
    <property type="entry name" value="ADH_synthase"/>
</dbReference>
<keyword evidence="1" id="KW-0028">Amino-acid biosynthesis</keyword>
<dbReference type="PANTHER" id="PTHR47916:SF1">
    <property type="entry name" value="3-HYDROXY-5-PHOSPHONOOXYPENTANE-2,4-DIONE THIOLASE"/>
    <property type="match status" value="1"/>
</dbReference>
<evidence type="ECO:0000313" key="7">
    <source>
        <dbReference type="EMBL" id="AMD90787.1"/>
    </source>
</evidence>
<dbReference type="GO" id="GO:0004332">
    <property type="term" value="F:fructose-bisphosphate aldolase activity"/>
    <property type="evidence" value="ECO:0007669"/>
    <property type="project" value="InterPro"/>
</dbReference>
<dbReference type="GO" id="GO:0016836">
    <property type="term" value="F:hydro-lyase activity"/>
    <property type="evidence" value="ECO:0007669"/>
    <property type="project" value="InterPro"/>
</dbReference>
<sequence>MYLGKKVRLERIINRENGRTIIVPMDHGVTLGAVEGLIDMREAVNDMAMGGADAVLMHKGLVRCSHRNAGKDVGLIVHLSASTALSPCGNTKTLVGTVEEGIKHGADCVSVHINLGDPNERLMLTDLGRVAEACDNWHMPLLAMVYARGPQVKNSYDPEVVAHCARVGVELGADIVKVPYTGDIESFSDVVSACCVPVVIAGGERMESTRQILEMVHDSLKAGGAGISVGRNVFQHPSRVNLVKALRSIVHEDADVDQALKVVGE</sequence>
<dbReference type="NCBIfam" id="TIGR01949">
    <property type="entry name" value="ADH_synth"/>
    <property type="match status" value="1"/>
</dbReference>
<dbReference type="AlphaFoldDB" id="A0A0X8JL69"/>
<evidence type="ECO:0000256" key="5">
    <source>
        <dbReference type="NCBIfam" id="TIGR01949"/>
    </source>
</evidence>
<dbReference type="GO" id="GO:0016740">
    <property type="term" value="F:transferase activity"/>
    <property type="evidence" value="ECO:0007669"/>
    <property type="project" value="UniProtKB-KW"/>
</dbReference>
<proteinExistence type="inferred from homology"/>
<evidence type="ECO:0000256" key="4">
    <source>
        <dbReference type="ARBA" id="ARBA00023270"/>
    </source>
</evidence>
<dbReference type="SMART" id="SM01133">
    <property type="entry name" value="DeoC"/>
    <property type="match status" value="1"/>
</dbReference>
<dbReference type="KEGG" id="dfi:AXF13_12000"/>
<keyword evidence="2" id="KW-0808">Transferase</keyword>
<dbReference type="PIRSF" id="PIRSF038992">
    <property type="entry name" value="Aldolase_Ia"/>
    <property type="match status" value="1"/>
</dbReference>
<keyword evidence="8" id="KW-1185">Reference proteome</keyword>
<dbReference type="Gene3D" id="3.20.20.70">
    <property type="entry name" value="Aldolase class I"/>
    <property type="match status" value="1"/>
</dbReference>
<evidence type="ECO:0000313" key="8">
    <source>
        <dbReference type="Proteomes" id="UP000069241"/>
    </source>
</evidence>
<dbReference type="NCBIfam" id="NF005556">
    <property type="entry name" value="PRK07226.1"/>
    <property type="match status" value="1"/>
</dbReference>
<dbReference type="STRING" id="44742.AXF13_12000"/>
<dbReference type="Proteomes" id="UP000069241">
    <property type="component" value="Chromosome"/>
</dbReference>
<reference evidence="8" key="1">
    <citation type="submission" date="2016-02" db="EMBL/GenBank/DDBJ databases">
        <authorList>
            <person name="Holder M.E."/>
            <person name="Ajami N.J."/>
            <person name="Petrosino J.F."/>
        </authorList>
    </citation>
    <scope>NUCLEOTIDE SEQUENCE [LARGE SCALE GENOMIC DNA]</scope>
    <source>
        <strain evidence="8">CCUG 45958</strain>
    </source>
</reference>
<dbReference type="InterPro" id="IPR050456">
    <property type="entry name" value="DeoC/FbaB_aldolase"/>
</dbReference>
<protein>
    <recommendedName>
        <fullName evidence="5">2-amino-3,7-dideoxy-D-threo-hept-6-ulosonate synthase</fullName>
        <ecNumber evidence="5">2.2.1.10</ecNumber>
    </recommendedName>
</protein>
<dbReference type="InterPro" id="IPR041720">
    <property type="entry name" value="FbaB-like"/>
</dbReference>
<dbReference type="PANTHER" id="PTHR47916">
    <property type="entry name" value="FRUCTOSE-BISPHOSPHATE ALDOLASE CLASS 1"/>
    <property type="match status" value="1"/>
</dbReference>
<dbReference type="CDD" id="cd00958">
    <property type="entry name" value="DhnA"/>
    <property type="match status" value="1"/>
</dbReference>
<dbReference type="HAMAP" id="MF_00960">
    <property type="entry name" value="ADH_synthase"/>
    <property type="match status" value="1"/>
</dbReference>
<evidence type="ECO:0000256" key="2">
    <source>
        <dbReference type="ARBA" id="ARBA00022679"/>
    </source>
</evidence>
<accession>A0A0X8JL69</accession>
<feature type="active site" description="Proton donor" evidence="6">
    <location>
        <position position="146"/>
    </location>
</feature>
<evidence type="ECO:0000256" key="3">
    <source>
        <dbReference type="ARBA" id="ARBA00023141"/>
    </source>
</evidence>
<dbReference type="GO" id="GO:0008652">
    <property type="term" value="P:amino acid biosynthetic process"/>
    <property type="evidence" value="ECO:0007669"/>
    <property type="project" value="UniProtKB-KW"/>
</dbReference>
<evidence type="ECO:0000256" key="6">
    <source>
        <dbReference type="PIRSR" id="PIRSR038992-1"/>
    </source>
</evidence>
<organism evidence="7 8">
    <name type="scientific">Desulfovibrio fairfieldensis</name>
    <dbReference type="NCBI Taxonomy" id="44742"/>
    <lineage>
        <taxon>Bacteria</taxon>
        <taxon>Pseudomonadati</taxon>
        <taxon>Thermodesulfobacteriota</taxon>
        <taxon>Desulfovibrionia</taxon>
        <taxon>Desulfovibrionales</taxon>
        <taxon>Desulfovibrionaceae</taxon>
        <taxon>Desulfovibrio</taxon>
    </lineage>
</organism>
<dbReference type="RefSeq" id="WP_062253545.1">
    <property type="nucleotide sequence ID" value="NZ_CP014229.1"/>
</dbReference>
<dbReference type="InterPro" id="IPR002915">
    <property type="entry name" value="DeoC/FbaB/LacD_aldolase"/>
</dbReference>
<dbReference type="InterPro" id="IPR013785">
    <property type="entry name" value="Aldolase_TIM"/>
</dbReference>
<gene>
    <name evidence="7" type="ORF">AXF13_12000</name>
</gene>
<dbReference type="EMBL" id="CP014229">
    <property type="protein sequence ID" value="AMD90787.1"/>
    <property type="molecule type" value="Genomic_DNA"/>
</dbReference>
<dbReference type="GO" id="GO:0009073">
    <property type="term" value="P:aromatic amino acid family biosynthetic process"/>
    <property type="evidence" value="ECO:0007669"/>
    <property type="project" value="UniProtKB-KW"/>
</dbReference>